<sequence length="635" mass="72547">MSAEAQNVNSMDKDDVLRVLEQYALEELEANLVTFYLDNVGVDYSRSEFLNNVTSLATDQDISKIVHILFGRTPESISLNSVLRVFELAVEEEEREINGVYYTPEKVINYILEQTIHGDDTVCDCACGAGAFLVQATTRLRQITEKSIKTIIRENVYGSDILENNVRETKIALSLLAAENGELVDNNDFNIIQADALRQDWNDAFPEIANDGGFDVIVGNPPYINIQTMDEKTKEHVLDQYDTVQSGNFNTYIPFIELGIELINEGGKVGYILPLNYFTTLTGEDLREYLQTGKYVSEIVDFGDTLLFDDALTYTAISIFSKSSKSSFDYIKVDSVDDLNNLPDRDFIDIKYSSIDSEKWRLLDEDEFGNIRKIESFRPLDEVSGIHTGIATLKDSVYIVDAVDLDSEYFTITYEGETYRIEKEITEELVKISTIEASSDLKHNAKRIIVPYKKQIQRTLAGDGKQVETTIIPEDELKEEFPGTYEYLEAARDELATREKGDGVDYEPWYKYGREQGLEYIGERLYTPTYSSGPKFLHHETEYSLFANGYAVFPKTVDIEILERILNSKVMDYYIRNTSKEIQGDFQCYQKNFIRKFSVPEFSSSEKDELISLSDQKEIDQYLIKKYGLSLEVSN</sequence>
<dbReference type="EMBL" id="CP137689">
    <property type="protein sequence ID" value="XRJ19091.1"/>
    <property type="molecule type" value="Genomic_DNA"/>
</dbReference>
<keyword evidence="1" id="KW-0808">Transferase</keyword>
<evidence type="ECO:0000313" key="1">
    <source>
        <dbReference type="EMBL" id="XRJ19091.1"/>
    </source>
</evidence>
<name>A0ACD5HTQ6_9EURY</name>
<protein>
    <submittedName>
        <fullName evidence="1">N-6 DNA methylase</fullName>
    </submittedName>
</protein>
<reference evidence="1" key="1">
    <citation type="submission" date="2023-10" db="EMBL/GenBank/DDBJ databases">
        <title>A new archaeal virus that suppresses the transcription of host immunity genes.</title>
        <authorList>
            <person name="Turgeman-Grott I."/>
            <person name="Golan N."/>
            <person name="Neri U."/>
            <person name="Naki D."/>
            <person name="Altman N."/>
            <person name="Eizenshtein K."/>
            <person name="Choudhary D."/>
            <person name="Levi R."/>
            <person name="Himani H."/>
            <person name="Reshef L."/>
            <person name="Papke T.R."/>
            <person name="Gophna U."/>
        </authorList>
    </citation>
    <scope>NUCLEOTIDE SEQUENCE</scope>
    <source>
        <strain evidence="1">Atlit-48N</strain>
    </source>
</reference>
<evidence type="ECO:0000313" key="2">
    <source>
        <dbReference type="Proteomes" id="UP000257089"/>
    </source>
</evidence>
<accession>A0ACD5HTQ6</accession>
<keyword evidence="1" id="KW-0489">Methyltransferase</keyword>
<dbReference type="Proteomes" id="UP000257089">
    <property type="component" value="Chromosome"/>
</dbReference>
<proteinExistence type="predicted"/>
<gene>
    <name evidence="1" type="ORF">DEQ67_011315</name>
</gene>
<organism evidence="1 2">
    <name type="scientific">Haloferax sp. Atlit-48N</name>
    <dbReference type="NCBI Taxonomy" id="2077198"/>
    <lineage>
        <taxon>Archaea</taxon>
        <taxon>Methanobacteriati</taxon>
        <taxon>Methanobacteriota</taxon>
        <taxon>Stenosarchaea group</taxon>
        <taxon>Halobacteria</taxon>
        <taxon>Halobacteriales</taxon>
        <taxon>Haloferacaceae</taxon>
        <taxon>Haloferax</taxon>
    </lineage>
</organism>